<comment type="caution">
    <text evidence="2">The sequence shown here is derived from an EMBL/GenBank/DDBJ whole genome shotgun (WGS) entry which is preliminary data.</text>
</comment>
<protein>
    <submittedName>
        <fullName evidence="2">Uncharacterized protein</fullName>
    </submittedName>
</protein>
<keyword evidence="1" id="KW-0472">Membrane</keyword>
<proteinExistence type="predicted"/>
<keyword evidence="1" id="KW-1133">Transmembrane helix</keyword>
<evidence type="ECO:0000256" key="1">
    <source>
        <dbReference type="SAM" id="Phobius"/>
    </source>
</evidence>
<organism evidence="2 3">
    <name type="scientific">Mucilaginibacter gracilis</name>
    <dbReference type="NCBI Taxonomy" id="423350"/>
    <lineage>
        <taxon>Bacteria</taxon>
        <taxon>Pseudomonadati</taxon>
        <taxon>Bacteroidota</taxon>
        <taxon>Sphingobacteriia</taxon>
        <taxon>Sphingobacteriales</taxon>
        <taxon>Sphingobacteriaceae</taxon>
        <taxon>Mucilaginibacter</taxon>
    </lineage>
</organism>
<feature type="transmembrane region" description="Helical" evidence="1">
    <location>
        <begin position="151"/>
        <end position="169"/>
    </location>
</feature>
<name>A0A495J1N8_9SPHI</name>
<evidence type="ECO:0000313" key="3">
    <source>
        <dbReference type="Proteomes" id="UP000268007"/>
    </source>
</evidence>
<reference evidence="2 3" key="1">
    <citation type="submission" date="2018-10" db="EMBL/GenBank/DDBJ databases">
        <title>Genomic Encyclopedia of Archaeal and Bacterial Type Strains, Phase II (KMG-II): from individual species to whole genera.</title>
        <authorList>
            <person name="Goeker M."/>
        </authorList>
    </citation>
    <scope>NUCLEOTIDE SEQUENCE [LARGE SCALE GENOMIC DNA]</scope>
    <source>
        <strain evidence="2 3">DSM 18602</strain>
    </source>
</reference>
<keyword evidence="1" id="KW-0812">Transmembrane</keyword>
<accession>A0A495J1N8</accession>
<dbReference type="AlphaFoldDB" id="A0A495J1N8"/>
<gene>
    <name evidence="2" type="ORF">BDD43_2817</name>
</gene>
<dbReference type="Proteomes" id="UP000268007">
    <property type="component" value="Unassembled WGS sequence"/>
</dbReference>
<dbReference type="EMBL" id="RBKU01000001">
    <property type="protein sequence ID" value="RKR82632.1"/>
    <property type="molecule type" value="Genomic_DNA"/>
</dbReference>
<feature type="transmembrane region" description="Helical" evidence="1">
    <location>
        <begin position="57"/>
        <end position="77"/>
    </location>
</feature>
<evidence type="ECO:0000313" key="2">
    <source>
        <dbReference type="EMBL" id="RKR82632.1"/>
    </source>
</evidence>
<keyword evidence="3" id="KW-1185">Reference proteome</keyword>
<sequence>MLQKPKTPKDKPISDNVKKHVIDIIAKAQTDKDEKLKDAFKRIDDNTVRSLNASATFYYYLLSINAACIGFIISLTIHNKFNYWDTLIILSLLLWIISFTIGIFNINKISHLSSNFSYYILGETLKIQELIDKHKKEVDDLGNESVIRTKSLLNCFLLGILFFMIWYLIKIFNN</sequence>
<dbReference type="RefSeq" id="WP_121198217.1">
    <property type="nucleotide sequence ID" value="NZ_RBKU01000001.1"/>
</dbReference>
<feature type="transmembrane region" description="Helical" evidence="1">
    <location>
        <begin position="83"/>
        <end position="106"/>
    </location>
</feature>